<protein>
    <submittedName>
        <fullName evidence="2">Uncharacterized protein</fullName>
    </submittedName>
</protein>
<sequence length="114" mass="13057">MESKFCFRSDSILISPHLIFFLEDEHYGFPPLNLLHFFNWFSLCVSAIYSVESTSFIKHKGTSSSLLDPFPLPSNYFQKLDIVVNPSAKESWMRPTSEPSYTASSISQRGIIQK</sequence>
<dbReference type="Proteomes" id="UP000827986">
    <property type="component" value="Unassembled WGS sequence"/>
</dbReference>
<proteinExistence type="predicted"/>
<evidence type="ECO:0000313" key="2">
    <source>
        <dbReference type="EMBL" id="KAH1186876.1"/>
    </source>
</evidence>
<dbReference type="EMBL" id="JAHDVG010000463">
    <property type="protein sequence ID" value="KAH1186876.1"/>
    <property type="molecule type" value="Genomic_DNA"/>
</dbReference>
<feature type="compositionally biased region" description="Polar residues" evidence="1">
    <location>
        <begin position="97"/>
        <end position="114"/>
    </location>
</feature>
<evidence type="ECO:0000313" key="3">
    <source>
        <dbReference type="Proteomes" id="UP000827986"/>
    </source>
</evidence>
<accession>A0A9D3XWR2</accession>
<keyword evidence="3" id="KW-1185">Reference proteome</keyword>
<evidence type="ECO:0000256" key="1">
    <source>
        <dbReference type="SAM" id="MobiDB-lite"/>
    </source>
</evidence>
<organism evidence="2 3">
    <name type="scientific">Mauremys mutica</name>
    <name type="common">yellowpond turtle</name>
    <dbReference type="NCBI Taxonomy" id="74926"/>
    <lineage>
        <taxon>Eukaryota</taxon>
        <taxon>Metazoa</taxon>
        <taxon>Chordata</taxon>
        <taxon>Craniata</taxon>
        <taxon>Vertebrata</taxon>
        <taxon>Euteleostomi</taxon>
        <taxon>Archelosauria</taxon>
        <taxon>Testudinata</taxon>
        <taxon>Testudines</taxon>
        <taxon>Cryptodira</taxon>
        <taxon>Durocryptodira</taxon>
        <taxon>Testudinoidea</taxon>
        <taxon>Geoemydidae</taxon>
        <taxon>Geoemydinae</taxon>
        <taxon>Mauremys</taxon>
    </lineage>
</organism>
<reference evidence="2" key="1">
    <citation type="submission" date="2021-09" db="EMBL/GenBank/DDBJ databases">
        <title>The genome of Mauremys mutica provides insights into the evolution of semi-aquatic lifestyle.</title>
        <authorList>
            <person name="Gong S."/>
            <person name="Gao Y."/>
        </authorList>
    </citation>
    <scope>NUCLEOTIDE SEQUENCE</scope>
    <source>
        <strain evidence="2">MM-2020</strain>
        <tissue evidence="2">Muscle</tissue>
    </source>
</reference>
<comment type="caution">
    <text evidence="2">The sequence shown here is derived from an EMBL/GenBank/DDBJ whole genome shotgun (WGS) entry which is preliminary data.</text>
</comment>
<name>A0A9D3XWR2_9SAUR</name>
<gene>
    <name evidence="2" type="ORF">KIL84_019625</name>
</gene>
<dbReference type="AlphaFoldDB" id="A0A9D3XWR2"/>
<feature type="region of interest" description="Disordered" evidence="1">
    <location>
        <begin position="91"/>
        <end position="114"/>
    </location>
</feature>